<evidence type="ECO:0000313" key="1">
    <source>
        <dbReference type="EMBL" id="KIA61994.1"/>
    </source>
</evidence>
<evidence type="ECO:0000313" key="2">
    <source>
        <dbReference type="Proteomes" id="UP000031364"/>
    </source>
</evidence>
<proteinExistence type="predicted"/>
<protein>
    <submittedName>
        <fullName evidence="1">Uncharacterized protein</fullName>
    </submittedName>
</protein>
<accession>A0ABR4ZA03</accession>
<dbReference type="EMBL" id="JNFP01000037">
    <property type="protein sequence ID" value="KIA61994.1"/>
    <property type="molecule type" value="Genomic_DNA"/>
</dbReference>
<sequence>MKKLVGPLSTALGVSRILLGLGYMFNPKLLNIATFGPDGDTPELRITNKMLGVREIIMGSVTLSAARSGSPVLSKSLLASAAADAWDGFGALTTAGASRQAKLSVGFVALTASALEATAGSLAAKQ</sequence>
<reference evidence="1 2" key="1">
    <citation type="journal article" date="2014" name="Int. J. Syst. Evol. Microbiol.">
        <title>Nocardia vulneris sp. nov., isolated from wounds of human patients in North America.</title>
        <authorList>
            <person name="Lasker B.A."/>
            <person name="Bell M."/>
            <person name="Klenk H.P."/>
            <person name="Sproer C."/>
            <person name="Schumann C."/>
            <person name="Schumann P."/>
            <person name="Brown J.M."/>
        </authorList>
    </citation>
    <scope>NUCLEOTIDE SEQUENCE [LARGE SCALE GENOMIC DNA]</scope>
    <source>
        <strain evidence="1 2">W9851</strain>
    </source>
</reference>
<name>A0ABR4ZA03_9NOCA</name>
<comment type="caution">
    <text evidence="1">The sequence shown here is derived from an EMBL/GenBank/DDBJ whole genome shotgun (WGS) entry which is preliminary data.</text>
</comment>
<organism evidence="1 2">
    <name type="scientific">Nocardia vulneris</name>
    <dbReference type="NCBI Taxonomy" id="1141657"/>
    <lineage>
        <taxon>Bacteria</taxon>
        <taxon>Bacillati</taxon>
        <taxon>Actinomycetota</taxon>
        <taxon>Actinomycetes</taxon>
        <taxon>Mycobacteriales</taxon>
        <taxon>Nocardiaceae</taxon>
        <taxon>Nocardia</taxon>
    </lineage>
</organism>
<keyword evidence="2" id="KW-1185">Reference proteome</keyword>
<dbReference type="Proteomes" id="UP000031364">
    <property type="component" value="Unassembled WGS sequence"/>
</dbReference>
<gene>
    <name evidence="1" type="ORF">FG87_27490</name>
</gene>
<dbReference type="RefSeq" id="WP_043676364.1">
    <property type="nucleotide sequence ID" value="NZ_BDCI01000022.1"/>
</dbReference>